<sequence>MRLPLIAALSFAIPVGVQAGDMVRFSPDATLECMEDLRRVGTEKRLAGVEAACVGVSARECFSQEANPVAVDIAACMSKESEYWKSRADAAYERMMELAETADEDFLKTHQAANVPFQLTTDLEDMKAKWEDWREIRCAVEAMMRRGSSYTMTAAGSCTMKRWGEQALFLEQSVRYLESK</sequence>
<evidence type="ECO:0000256" key="1">
    <source>
        <dbReference type="SAM" id="SignalP"/>
    </source>
</evidence>
<gene>
    <name evidence="3" type="ORF">C8N32_101186</name>
</gene>
<dbReference type="Proteomes" id="UP000243859">
    <property type="component" value="Unassembled WGS sequence"/>
</dbReference>
<dbReference type="InterPro" id="IPR009739">
    <property type="entry name" value="LprI-like_N"/>
</dbReference>
<dbReference type="AlphaFoldDB" id="A0A2T5BWI4"/>
<evidence type="ECO:0000313" key="3">
    <source>
        <dbReference type="EMBL" id="PTN03989.1"/>
    </source>
</evidence>
<feature type="chain" id="PRO_5015604810" evidence="1">
    <location>
        <begin position="20"/>
        <end position="180"/>
    </location>
</feature>
<proteinExistence type="predicted"/>
<keyword evidence="1" id="KW-0732">Signal</keyword>
<name>A0A2T5BWI4_9RHOB</name>
<protein>
    <submittedName>
        <fullName evidence="3">Uncharacterized protein DUF1311</fullName>
    </submittedName>
</protein>
<evidence type="ECO:0000313" key="4">
    <source>
        <dbReference type="Proteomes" id="UP000243859"/>
    </source>
</evidence>
<dbReference type="OrthoDB" id="7340239at2"/>
<dbReference type="EMBL" id="QAAA01000001">
    <property type="protein sequence ID" value="PTN03989.1"/>
    <property type="molecule type" value="Genomic_DNA"/>
</dbReference>
<dbReference type="Gene3D" id="1.20.1270.180">
    <property type="match status" value="1"/>
</dbReference>
<dbReference type="RefSeq" id="WP_107890588.1">
    <property type="nucleotide sequence ID" value="NZ_NHSI01000066.1"/>
</dbReference>
<organism evidence="3 4">
    <name type="scientific">Rhodovulum imhoffii</name>
    <dbReference type="NCBI Taxonomy" id="365340"/>
    <lineage>
        <taxon>Bacteria</taxon>
        <taxon>Pseudomonadati</taxon>
        <taxon>Pseudomonadota</taxon>
        <taxon>Alphaproteobacteria</taxon>
        <taxon>Rhodobacterales</taxon>
        <taxon>Paracoccaceae</taxon>
        <taxon>Rhodovulum</taxon>
    </lineage>
</organism>
<feature type="domain" description="Lysozyme inhibitor LprI-like N-terminal" evidence="2">
    <location>
        <begin position="66"/>
        <end position="162"/>
    </location>
</feature>
<accession>A0A2T5BWI4</accession>
<evidence type="ECO:0000259" key="2">
    <source>
        <dbReference type="Pfam" id="PF07007"/>
    </source>
</evidence>
<feature type="signal peptide" evidence="1">
    <location>
        <begin position="1"/>
        <end position="19"/>
    </location>
</feature>
<reference evidence="3 4" key="1">
    <citation type="submission" date="2018-04" db="EMBL/GenBank/DDBJ databases">
        <title>Genomic Encyclopedia of Archaeal and Bacterial Type Strains, Phase II (KMG-II): from individual species to whole genera.</title>
        <authorList>
            <person name="Goeker M."/>
        </authorList>
    </citation>
    <scope>NUCLEOTIDE SEQUENCE [LARGE SCALE GENOMIC DNA]</scope>
    <source>
        <strain evidence="3 4">DSM 18064</strain>
    </source>
</reference>
<keyword evidence="4" id="KW-1185">Reference proteome</keyword>
<comment type="caution">
    <text evidence="3">The sequence shown here is derived from an EMBL/GenBank/DDBJ whole genome shotgun (WGS) entry which is preliminary data.</text>
</comment>
<dbReference type="Pfam" id="PF07007">
    <property type="entry name" value="LprI"/>
    <property type="match status" value="1"/>
</dbReference>